<dbReference type="InterPro" id="IPR009057">
    <property type="entry name" value="Homeodomain-like_sf"/>
</dbReference>
<dbReference type="PANTHER" id="PTHR47506">
    <property type="entry name" value="TRANSCRIPTIONAL REGULATORY PROTEIN"/>
    <property type="match status" value="1"/>
</dbReference>
<dbReference type="SUPFAM" id="SSF48498">
    <property type="entry name" value="Tetracyclin repressor-like, C-terminal domain"/>
    <property type="match status" value="1"/>
</dbReference>
<feature type="domain" description="HTH tetR-type" evidence="5">
    <location>
        <begin position="2"/>
        <end position="62"/>
    </location>
</feature>
<protein>
    <submittedName>
        <fullName evidence="6">TetR/AcrR family transcriptional regulator</fullName>
    </submittedName>
</protein>
<sequence length="193" mass="20114">MTGPRERLIDGAIELVREQGVTGAGLTALLTRTGTSRNSLYQHFPAGKGELVAAATDTAGARMTALLDRFLAAGPREFPSALVDWWRKNLIRGEFGAGCPIAGAALAESEPAVQAAAAAALRNWTDQLARALTDAGVAPESARSCASFVISSFEGAIIQARALKSTTPLDDVAVQLAIVLAHHLDGVAPLETR</sequence>
<dbReference type="Pfam" id="PF21993">
    <property type="entry name" value="TetR_C_13_2"/>
    <property type="match status" value="1"/>
</dbReference>
<evidence type="ECO:0000256" key="4">
    <source>
        <dbReference type="PROSITE-ProRule" id="PRU00335"/>
    </source>
</evidence>
<dbReference type="PANTHER" id="PTHR47506:SF3">
    <property type="entry name" value="HTH-TYPE TRANSCRIPTIONAL REGULATOR LMRA"/>
    <property type="match status" value="1"/>
</dbReference>
<keyword evidence="3" id="KW-0804">Transcription</keyword>
<evidence type="ECO:0000256" key="3">
    <source>
        <dbReference type="ARBA" id="ARBA00023163"/>
    </source>
</evidence>
<keyword evidence="7" id="KW-1185">Reference proteome</keyword>
<proteinExistence type="predicted"/>
<dbReference type="RefSeq" id="WP_120040869.1">
    <property type="nucleotide sequence ID" value="NZ_QZFU01000017.1"/>
</dbReference>
<feature type="DNA-binding region" description="H-T-H motif" evidence="4">
    <location>
        <begin position="25"/>
        <end position="44"/>
    </location>
</feature>
<dbReference type="Pfam" id="PF00440">
    <property type="entry name" value="TetR_N"/>
    <property type="match status" value="1"/>
</dbReference>
<evidence type="ECO:0000256" key="2">
    <source>
        <dbReference type="ARBA" id="ARBA00023125"/>
    </source>
</evidence>
<evidence type="ECO:0000256" key="1">
    <source>
        <dbReference type="ARBA" id="ARBA00023015"/>
    </source>
</evidence>
<dbReference type="GO" id="GO:0003677">
    <property type="term" value="F:DNA binding"/>
    <property type="evidence" value="ECO:0007669"/>
    <property type="project" value="UniProtKB-UniRule"/>
</dbReference>
<name>A0A3A4KLL7_9NOCA</name>
<dbReference type="EMBL" id="QZFU01000017">
    <property type="protein sequence ID" value="RJO75819.1"/>
    <property type="molecule type" value="Genomic_DNA"/>
</dbReference>
<reference evidence="6 7" key="1">
    <citation type="submission" date="2018-09" db="EMBL/GenBank/DDBJ databases">
        <title>YIM PH21274 draft genome.</title>
        <authorList>
            <person name="Miao C."/>
        </authorList>
    </citation>
    <scope>NUCLEOTIDE SEQUENCE [LARGE SCALE GENOMIC DNA]</scope>
    <source>
        <strain evidence="6 7">YIM PH 21724</strain>
    </source>
</reference>
<dbReference type="PROSITE" id="PS50977">
    <property type="entry name" value="HTH_TETR_2"/>
    <property type="match status" value="1"/>
</dbReference>
<organism evidence="6 7">
    <name type="scientific">Nocardia panacis</name>
    <dbReference type="NCBI Taxonomy" id="2340916"/>
    <lineage>
        <taxon>Bacteria</taxon>
        <taxon>Bacillati</taxon>
        <taxon>Actinomycetota</taxon>
        <taxon>Actinomycetes</taxon>
        <taxon>Mycobacteriales</taxon>
        <taxon>Nocardiaceae</taxon>
        <taxon>Nocardia</taxon>
    </lineage>
</organism>
<keyword evidence="2 4" id="KW-0238">DNA-binding</keyword>
<evidence type="ECO:0000313" key="6">
    <source>
        <dbReference type="EMBL" id="RJO75819.1"/>
    </source>
</evidence>
<dbReference type="InterPro" id="IPR001647">
    <property type="entry name" value="HTH_TetR"/>
</dbReference>
<dbReference type="SUPFAM" id="SSF46689">
    <property type="entry name" value="Homeodomain-like"/>
    <property type="match status" value="1"/>
</dbReference>
<gene>
    <name evidence="6" type="ORF">D5S18_13660</name>
</gene>
<dbReference type="OrthoDB" id="4567939at2"/>
<comment type="caution">
    <text evidence="6">The sequence shown here is derived from an EMBL/GenBank/DDBJ whole genome shotgun (WGS) entry which is preliminary data.</text>
</comment>
<dbReference type="Gene3D" id="1.10.357.10">
    <property type="entry name" value="Tetracycline Repressor, domain 2"/>
    <property type="match status" value="1"/>
</dbReference>
<dbReference type="InterPro" id="IPR036271">
    <property type="entry name" value="Tet_transcr_reg_TetR-rel_C_sf"/>
</dbReference>
<dbReference type="AlphaFoldDB" id="A0A3A4KLL7"/>
<dbReference type="Proteomes" id="UP000266677">
    <property type="component" value="Unassembled WGS sequence"/>
</dbReference>
<evidence type="ECO:0000313" key="7">
    <source>
        <dbReference type="Proteomes" id="UP000266677"/>
    </source>
</evidence>
<keyword evidence="1" id="KW-0805">Transcription regulation</keyword>
<evidence type="ECO:0000259" key="5">
    <source>
        <dbReference type="PROSITE" id="PS50977"/>
    </source>
</evidence>
<dbReference type="InterPro" id="IPR054156">
    <property type="entry name" value="YxaF_TetR_C"/>
</dbReference>
<accession>A0A3A4KLL7</accession>